<evidence type="ECO:0000313" key="17">
    <source>
        <dbReference type="RefSeq" id="XP_019055967.1"/>
    </source>
</evidence>
<evidence type="ECO:0000259" key="9">
    <source>
        <dbReference type="Pfam" id="PF22770"/>
    </source>
</evidence>
<feature type="region of interest" description="Disordered" evidence="6">
    <location>
        <begin position="46"/>
        <end position="95"/>
    </location>
</feature>
<dbReference type="KEGG" id="nnu:104613045"/>
<evidence type="ECO:0000313" key="15">
    <source>
        <dbReference type="RefSeq" id="XP_019055965.1"/>
    </source>
</evidence>
<evidence type="ECO:0000313" key="10">
    <source>
        <dbReference type="Proteomes" id="UP000189703"/>
    </source>
</evidence>
<feature type="domain" description="POP1 C-terminal" evidence="9">
    <location>
        <begin position="768"/>
        <end position="856"/>
    </location>
</feature>
<dbReference type="InterPro" id="IPR055079">
    <property type="entry name" value="POP1_C"/>
</dbReference>
<dbReference type="GO" id="GO:0008033">
    <property type="term" value="P:tRNA processing"/>
    <property type="evidence" value="ECO:0000318"/>
    <property type="project" value="GO_Central"/>
</dbReference>
<evidence type="ECO:0000313" key="13">
    <source>
        <dbReference type="RefSeq" id="XP_010279035.1"/>
    </source>
</evidence>
<dbReference type="RefSeq" id="XP_019055966.1">
    <property type="nucleotide sequence ID" value="XM_019200421.1"/>
</dbReference>
<dbReference type="GO" id="GO:0005655">
    <property type="term" value="C:nucleolar ribonuclease P complex"/>
    <property type="evidence" value="ECO:0000318"/>
    <property type="project" value="GO_Central"/>
</dbReference>
<dbReference type="OMA" id="VGFIACE"/>
<feature type="domain" description="POPLD" evidence="8">
    <location>
        <begin position="512"/>
        <end position="587"/>
    </location>
</feature>
<keyword evidence="5" id="KW-0539">Nucleus</keyword>
<evidence type="ECO:0000313" key="12">
    <source>
        <dbReference type="RefSeq" id="XP_010279034.1"/>
    </source>
</evidence>
<dbReference type="RefSeq" id="XP_019055967.1">
    <property type="nucleotide sequence ID" value="XM_019200422.1"/>
</dbReference>
<dbReference type="AlphaFoldDB" id="A0A1U8BPD0"/>
<dbReference type="GO" id="GO:0001682">
    <property type="term" value="P:tRNA 5'-leader removal"/>
    <property type="evidence" value="ECO:0007669"/>
    <property type="project" value="InterPro"/>
</dbReference>
<sequence length="867" mass="98154">MAAERSKRFRVSVAPPPRTLDVQKFAESRASEIEVLHSIISNRLNNDFRSQRNKRRRTTGHDNRVGKRRSKKRRKLGQIDKGGASVPEKDPKKIPRRIRRRIELRKNPESSFCSSRDGTKRLRSHLWHAKRFSMTKIWGFHLPLGLQGRGRGSRAVLKWLNNGALVHDASYYCAVQLEGPEDSLLSILRMVLVPAPSVLIEEDMYLSLLSGVSYGKAMLHHAGAHPCQPIAPVTYMWRPWSGKKISVENKEPTGNGLDQSQITISESPFRQLWVWIHAAALDEGYDALKLACQKEIHGSGNFVNCVTREGELARLEVLGLKGIQILQKILSPTSGVPENSFQLDKFSTLEATDNSLLQKSFILEHDEYLPSRAILSLTVLDPRNLPEKRTEHVQVPSAGLQCDLVEDESKQTAAPMTSRLYDDKFLYPGWLKIKEKSVFFSDSNGLWDTCKGINPPLEESILCMEKHQQHLAFLYLDKSQSEILTNKVKEQSSRSCPILLLKDNDQRGSFAGWSIILPLSWVKAFWVPLVSHGAHAIGLREKHWISCAVGFPSFPFDFPDCNAYSCFMATEAASFDKKVELRPFPVRPLKVPIPPPWNCIRFTLEERSTTVGDTIKGRACKGELYLYSSLENSGYKNCRSTLLESGISPFQGFVARTSNILTNYLSEIHGDDLLLFPGAPKNKRTFSRLMKNEVNHLPNPKVAIEIPLAQKLCFLRVLLYAYKEGVFEEGAVVCAPNPSDLSMWTDRSDRDGGLQIPQSLIGSYFKQQASSNWELEIPEDPVARESHRWPIGFVTTGFVRGSKKPVAQAFCEATLLARLREEQWNEIPKKRKRLEIYVLVRNLRSSAYRLALATIILEQQDEDVDLI</sequence>
<dbReference type="GO" id="GO:0000172">
    <property type="term" value="C:ribonuclease MRP complex"/>
    <property type="evidence" value="ECO:0000318"/>
    <property type="project" value="GO_Central"/>
</dbReference>
<dbReference type="STRING" id="4432.A0A1U8BPD0"/>
<dbReference type="OrthoDB" id="442863at2759"/>
<evidence type="ECO:0000259" key="7">
    <source>
        <dbReference type="Pfam" id="PF06978"/>
    </source>
</evidence>
<name>A0A1U8BPD0_NELNU</name>
<dbReference type="Pfam" id="PF08170">
    <property type="entry name" value="POPLD"/>
    <property type="match status" value="1"/>
</dbReference>
<evidence type="ECO:0000256" key="4">
    <source>
        <dbReference type="ARBA" id="ARBA00023136"/>
    </source>
</evidence>
<feature type="compositionally biased region" description="Basic residues" evidence="6">
    <location>
        <begin position="66"/>
        <end position="76"/>
    </location>
</feature>
<dbReference type="PROSITE" id="PS00236">
    <property type="entry name" value="NEUROTR_ION_CHANNEL"/>
    <property type="match status" value="1"/>
</dbReference>
<evidence type="ECO:0000256" key="3">
    <source>
        <dbReference type="ARBA" id="ARBA00022694"/>
    </source>
</evidence>
<dbReference type="eggNOG" id="KOG3322">
    <property type="taxonomic scope" value="Eukaryota"/>
</dbReference>
<evidence type="ECO:0000256" key="6">
    <source>
        <dbReference type="SAM" id="MobiDB-lite"/>
    </source>
</evidence>
<dbReference type="Proteomes" id="UP000189703">
    <property type="component" value="Unplaced"/>
</dbReference>
<dbReference type="Pfam" id="PF22770">
    <property type="entry name" value="POP1_C"/>
    <property type="match status" value="1"/>
</dbReference>
<dbReference type="InterPro" id="IPR018000">
    <property type="entry name" value="Neurotransmitter_ion_chnl_CS"/>
</dbReference>
<dbReference type="RefSeq" id="XP_019055965.1">
    <property type="nucleotide sequence ID" value="XM_019200420.1"/>
</dbReference>
<evidence type="ECO:0000313" key="14">
    <source>
        <dbReference type="RefSeq" id="XP_010279036.1"/>
    </source>
</evidence>
<dbReference type="PANTHER" id="PTHR22731">
    <property type="entry name" value="RIBONUCLEASES P/MRP PROTEIN SUBUNIT POP1"/>
    <property type="match status" value="1"/>
</dbReference>
<reference evidence="11 12" key="1">
    <citation type="submission" date="2025-04" db="UniProtKB">
        <authorList>
            <consortium name="RefSeq"/>
        </authorList>
    </citation>
    <scope>IDENTIFICATION</scope>
</reference>
<evidence type="ECO:0000313" key="18">
    <source>
        <dbReference type="RefSeq" id="XP_019055968.1"/>
    </source>
</evidence>
<dbReference type="GeneID" id="104613045"/>
<dbReference type="InterPro" id="IPR012590">
    <property type="entry name" value="POPLD_dom"/>
</dbReference>
<evidence type="ECO:0000259" key="8">
    <source>
        <dbReference type="Pfam" id="PF08170"/>
    </source>
</evidence>
<evidence type="ECO:0000313" key="16">
    <source>
        <dbReference type="RefSeq" id="XP_019055966.1"/>
    </source>
</evidence>
<dbReference type="RefSeq" id="XP_010279034.1">
    <property type="nucleotide sequence ID" value="XM_010280732.2"/>
</dbReference>
<dbReference type="RefSeq" id="XP_010279035.1">
    <property type="nucleotide sequence ID" value="XM_010280733.2"/>
</dbReference>
<dbReference type="RefSeq" id="XP_019055969.1">
    <property type="nucleotide sequence ID" value="XM_019200424.1"/>
</dbReference>
<keyword evidence="10" id="KW-1185">Reference proteome</keyword>
<gene>
    <name evidence="11 12 13 14 15 16 17 18 19" type="primary">LOC104613045</name>
</gene>
<dbReference type="InterPro" id="IPR009723">
    <property type="entry name" value="Pop1_N"/>
</dbReference>
<comment type="subcellular location">
    <subcellularLocation>
        <location evidence="2">Membrane</location>
    </subcellularLocation>
    <subcellularLocation>
        <location evidence="1">Nucleus</location>
    </subcellularLocation>
</comment>
<dbReference type="RefSeq" id="XP_010279033.1">
    <property type="nucleotide sequence ID" value="XM_010280731.2"/>
</dbReference>
<accession>A0A1U8BPD0</accession>
<dbReference type="PANTHER" id="PTHR22731:SF3">
    <property type="entry name" value="RIBONUCLEASES P_MRP PROTEIN SUBUNIT POP1"/>
    <property type="match status" value="1"/>
</dbReference>
<dbReference type="GO" id="GO:0016020">
    <property type="term" value="C:membrane"/>
    <property type="evidence" value="ECO:0007669"/>
    <property type="project" value="UniProtKB-SubCell"/>
</dbReference>
<protein>
    <submittedName>
        <fullName evidence="11 12">Ribonucleases P/MRP protein subunit POP1 isoform X1</fullName>
    </submittedName>
</protein>
<keyword evidence="4" id="KW-0472">Membrane</keyword>
<dbReference type="RefSeq" id="XP_010279036.1">
    <property type="nucleotide sequence ID" value="XM_010280734.2"/>
</dbReference>
<organism evidence="10 13">
    <name type="scientific">Nelumbo nucifera</name>
    <name type="common">Sacred lotus</name>
    <dbReference type="NCBI Taxonomy" id="4432"/>
    <lineage>
        <taxon>Eukaryota</taxon>
        <taxon>Viridiplantae</taxon>
        <taxon>Streptophyta</taxon>
        <taxon>Embryophyta</taxon>
        <taxon>Tracheophyta</taxon>
        <taxon>Spermatophyta</taxon>
        <taxon>Magnoliopsida</taxon>
        <taxon>Proteales</taxon>
        <taxon>Nelumbonaceae</taxon>
        <taxon>Nelumbo</taxon>
    </lineage>
</organism>
<evidence type="ECO:0000256" key="1">
    <source>
        <dbReference type="ARBA" id="ARBA00004123"/>
    </source>
</evidence>
<proteinExistence type="predicted"/>
<keyword evidence="3" id="KW-0819">tRNA processing</keyword>
<evidence type="ECO:0000256" key="5">
    <source>
        <dbReference type="ARBA" id="ARBA00023242"/>
    </source>
</evidence>
<evidence type="ECO:0000313" key="11">
    <source>
        <dbReference type="RefSeq" id="XP_010279033.1"/>
    </source>
</evidence>
<evidence type="ECO:0000256" key="2">
    <source>
        <dbReference type="ARBA" id="ARBA00004370"/>
    </source>
</evidence>
<evidence type="ECO:0000313" key="19">
    <source>
        <dbReference type="RefSeq" id="XP_019055969.1"/>
    </source>
</evidence>
<feature type="domain" description="Pop1 N-terminal" evidence="7">
    <location>
        <begin position="109"/>
        <end position="179"/>
    </location>
</feature>
<dbReference type="Pfam" id="PF06978">
    <property type="entry name" value="POP1_N"/>
    <property type="match status" value="1"/>
</dbReference>
<dbReference type="InterPro" id="IPR039182">
    <property type="entry name" value="Pop1"/>
</dbReference>
<dbReference type="RefSeq" id="XP_019055968.1">
    <property type="nucleotide sequence ID" value="XM_019200423.1"/>
</dbReference>